<keyword evidence="1" id="KW-0812">Transmembrane</keyword>
<accession>X0T0J0</accession>
<keyword evidence="1" id="KW-0472">Membrane</keyword>
<comment type="caution">
    <text evidence="2">The sequence shown here is derived from an EMBL/GenBank/DDBJ whole genome shotgun (WGS) entry which is preliminary data.</text>
</comment>
<protein>
    <recommendedName>
        <fullName evidence="3">Phosphatidate cytidylyltransferase</fullName>
    </recommendedName>
</protein>
<sequence length="153" mass="17411">MKDLIGSISGMIPDENNMFLLFLTIITKPGSISAVLLSLGWFYYLLFFFFYMFCLFMLANEFTRKAKRLAFPFNFLCKVLLCEEEKRSYGTYLFFAIGQMVAALITPPMVFLTILGMSSLADLATSQVGIRYGKNKIKWNNEKSWQGSIAGVI</sequence>
<evidence type="ECO:0008006" key="3">
    <source>
        <dbReference type="Google" id="ProtNLM"/>
    </source>
</evidence>
<feature type="non-terminal residue" evidence="2">
    <location>
        <position position="153"/>
    </location>
</feature>
<reference evidence="2" key="1">
    <citation type="journal article" date="2014" name="Front. Microbiol.">
        <title>High frequency of phylogenetically diverse reductive dehalogenase-homologous genes in deep subseafloor sedimentary metagenomes.</title>
        <authorList>
            <person name="Kawai M."/>
            <person name="Futagami T."/>
            <person name="Toyoda A."/>
            <person name="Takaki Y."/>
            <person name="Nishi S."/>
            <person name="Hori S."/>
            <person name="Arai W."/>
            <person name="Tsubouchi T."/>
            <person name="Morono Y."/>
            <person name="Uchiyama I."/>
            <person name="Ito T."/>
            <person name="Fujiyama A."/>
            <person name="Inagaki F."/>
            <person name="Takami H."/>
        </authorList>
    </citation>
    <scope>NUCLEOTIDE SEQUENCE</scope>
    <source>
        <strain evidence="2">Expedition CK06-06</strain>
    </source>
</reference>
<feature type="transmembrane region" description="Helical" evidence="1">
    <location>
        <begin position="92"/>
        <end position="115"/>
    </location>
</feature>
<evidence type="ECO:0000256" key="1">
    <source>
        <dbReference type="SAM" id="Phobius"/>
    </source>
</evidence>
<name>X0T0J0_9ZZZZ</name>
<dbReference type="AlphaFoldDB" id="X0T0J0"/>
<feature type="transmembrane region" description="Helical" evidence="1">
    <location>
        <begin position="41"/>
        <end position="59"/>
    </location>
</feature>
<keyword evidence="1" id="KW-1133">Transmembrane helix</keyword>
<proteinExistence type="predicted"/>
<organism evidence="2">
    <name type="scientific">marine sediment metagenome</name>
    <dbReference type="NCBI Taxonomy" id="412755"/>
    <lineage>
        <taxon>unclassified sequences</taxon>
        <taxon>metagenomes</taxon>
        <taxon>ecological metagenomes</taxon>
    </lineage>
</organism>
<evidence type="ECO:0000313" key="2">
    <source>
        <dbReference type="EMBL" id="GAF81692.1"/>
    </source>
</evidence>
<gene>
    <name evidence="2" type="ORF">S01H1_06518</name>
</gene>
<dbReference type="EMBL" id="BARS01003360">
    <property type="protein sequence ID" value="GAF81692.1"/>
    <property type="molecule type" value="Genomic_DNA"/>
</dbReference>